<dbReference type="PANTHER" id="PTHR20935:SF0">
    <property type="entry name" value="SERINE_THREONINE-PROTEIN PHOSPHATASE PGAM5, MITOCHONDRIAL"/>
    <property type="match status" value="1"/>
</dbReference>
<name>K6YPS0_9ALTE</name>
<reference evidence="3" key="1">
    <citation type="journal article" date="2014" name="Environ. Microbiol.">
        <title>Comparative genomics of the marine bacterial genus Glaciecola reveals the high degree of genomic diversity and genomic characteristic for cold adaptation.</title>
        <authorList>
            <person name="Qin Q.L."/>
            <person name="Xie B.B."/>
            <person name="Yu Y."/>
            <person name="Shu Y.L."/>
            <person name="Rong J.C."/>
            <person name="Zhang Y.J."/>
            <person name="Zhao D.L."/>
            <person name="Chen X.L."/>
            <person name="Zhang X.Y."/>
            <person name="Chen B."/>
            <person name="Zhou B.C."/>
            <person name="Zhang Y.Z."/>
        </authorList>
    </citation>
    <scope>NUCLEOTIDE SEQUENCE [LARGE SCALE GENOMIC DNA]</scope>
    <source>
        <strain evidence="3">LMG 21857</strain>
    </source>
</reference>
<dbReference type="RefSeq" id="WP_007106499.1">
    <property type="nucleotide sequence ID" value="NZ_BAER01000115.1"/>
</dbReference>
<dbReference type="SMART" id="SM00855">
    <property type="entry name" value="PGAM"/>
    <property type="match status" value="1"/>
</dbReference>
<comment type="caution">
    <text evidence="2">The sequence shown here is derived from an EMBL/GenBank/DDBJ whole genome shotgun (WGS) entry which is preliminary data.</text>
</comment>
<dbReference type="PANTHER" id="PTHR20935">
    <property type="entry name" value="PHOSPHOGLYCERATE MUTASE-RELATED"/>
    <property type="match status" value="1"/>
</dbReference>
<organism evidence="2 3">
    <name type="scientific">Paraglaciecola polaris LMG 21857</name>
    <dbReference type="NCBI Taxonomy" id="1129793"/>
    <lineage>
        <taxon>Bacteria</taxon>
        <taxon>Pseudomonadati</taxon>
        <taxon>Pseudomonadota</taxon>
        <taxon>Gammaproteobacteria</taxon>
        <taxon>Alteromonadales</taxon>
        <taxon>Alteromonadaceae</taxon>
        <taxon>Paraglaciecola</taxon>
    </lineage>
</organism>
<dbReference type="AlphaFoldDB" id="K6YPS0"/>
<dbReference type="OrthoDB" id="280692at2"/>
<evidence type="ECO:0000313" key="2">
    <source>
        <dbReference type="EMBL" id="GAC34734.1"/>
    </source>
</evidence>
<dbReference type="Pfam" id="PF00300">
    <property type="entry name" value="His_Phos_1"/>
    <property type="match status" value="1"/>
</dbReference>
<gene>
    <name evidence="2" type="ORF">GPLA_3854</name>
</gene>
<dbReference type="InterPro" id="IPR013078">
    <property type="entry name" value="His_Pase_superF_clade-1"/>
</dbReference>
<keyword evidence="3" id="KW-1185">Reference proteome</keyword>
<sequence length="225" mass="25387">MSEFYIVRHGQASFGADNYDKLSPLGHQQSDWLGEYFAARNLEFSQLWLGEMVRHKETASGICRGLNTQLETVTHTGLNEFDFQNIAAAYLAEHPNDAVQKGAPAADFYRLLKKAMGAWSNEQLDPSMLNETWGEFRQRVFAVLSAMRKESHDKPILLVSSGGAISMLMSIVLELDAKHVIELNMQVRNASYSHFFFNRDTVRLSSFNNVPHLDVPERVGAITFS</sequence>
<accession>K6YPS0</accession>
<dbReference type="Proteomes" id="UP000006322">
    <property type="component" value="Unassembled WGS sequence"/>
</dbReference>
<dbReference type="Gene3D" id="3.40.50.1240">
    <property type="entry name" value="Phosphoglycerate mutase-like"/>
    <property type="match status" value="1"/>
</dbReference>
<protein>
    <submittedName>
        <fullName evidence="2">Phosphoglycerate/bisphosphoglycerate mutase</fullName>
    </submittedName>
</protein>
<evidence type="ECO:0000313" key="3">
    <source>
        <dbReference type="Proteomes" id="UP000006322"/>
    </source>
</evidence>
<dbReference type="InterPro" id="IPR051021">
    <property type="entry name" value="Mito_Ser/Thr_phosphatase"/>
</dbReference>
<dbReference type="STRING" id="1129793.GPLA_3854"/>
<dbReference type="EMBL" id="BAER01000115">
    <property type="protein sequence ID" value="GAC34734.1"/>
    <property type="molecule type" value="Genomic_DNA"/>
</dbReference>
<proteinExistence type="predicted"/>
<keyword evidence="1" id="KW-0378">Hydrolase</keyword>
<evidence type="ECO:0000256" key="1">
    <source>
        <dbReference type="ARBA" id="ARBA00022801"/>
    </source>
</evidence>
<dbReference type="SUPFAM" id="SSF53254">
    <property type="entry name" value="Phosphoglycerate mutase-like"/>
    <property type="match status" value="1"/>
</dbReference>
<dbReference type="CDD" id="cd07067">
    <property type="entry name" value="HP_PGM_like"/>
    <property type="match status" value="1"/>
</dbReference>
<dbReference type="GO" id="GO:0016787">
    <property type="term" value="F:hydrolase activity"/>
    <property type="evidence" value="ECO:0007669"/>
    <property type="project" value="UniProtKB-KW"/>
</dbReference>
<dbReference type="InterPro" id="IPR029033">
    <property type="entry name" value="His_PPase_superfam"/>
</dbReference>